<dbReference type="InterPro" id="IPR041073">
    <property type="entry name" value="MobL"/>
</dbReference>
<comment type="caution">
    <text evidence="1">The sequence shown here is derived from an EMBL/GenBank/DDBJ whole genome shotgun (WGS) entry which is preliminary data.</text>
</comment>
<organism evidence="1 2">
    <name type="scientific">Exiguobacterium antarcticum</name>
    <dbReference type="NCBI Taxonomy" id="132920"/>
    <lineage>
        <taxon>Bacteria</taxon>
        <taxon>Bacillati</taxon>
        <taxon>Bacillota</taxon>
        <taxon>Bacilli</taxon>
        <taxon>Bacillales</taxon>
        <taxon>Bacillales Family XII. Incertae Sedis</taxon>
        <taxon>Exiguobacterium</taxon>
    </lineage>
</organism>
<dbReference type="Pfam" id="PF18555">
    <property type="entry name" value="MobL"/>
    <property type="match status" value="1"/>
</dbReference>
<keyword evidence="2" id="KW-1185">Reference proteome</keyword>
<dbReference type="EMBL" id="JASBQV010000025">
    <property type="protein sequence ID" value="MDI3235982.1"/>
    <property type="molecule type" value="Genomic_DNA"/>
</dbReference>
<dbReference type="Proteomes" id="UP001243286">
    <property type="component" value="Unassembled WGS sequence"/>
</dbReference>
<accession>A0ABT6R4W8</accession>
<dbReference type="InterPro" id="IPR048102">
    <property type="entry name" value="MobP3"/>
</dbReference>
<name>A0ABT6R4W8_9BACL</name>
<evidence type="ECO:0000313" key="1">
    <source>
        <dbReference type="EMBL" id="MDI3235982.1"/>
    </source>
</evidence>
<gene>
    <name evidence="1" type="primary">mobP3</name>
    <name evidence="1" type="ORF">QK289_13275</name>
</gene>
<reference evidence="1 2" key="1">
    <citation type="submission" date="2023-04" db="EMBL/GenBank/DDBJ databases">
        <title>Antarctic isolates genomes.</title>
        <authorList>
            <person name="Dimov S.G."/>
        </authorList>
    </citation>
    <scope>NUCLEOTIDE SEQUENCE [LARGE SCALE GENOMIC DNA]</scope>
    <source>
        <strain evidence="1 2">AL19</strain>
    </source>
</reference>
<evidence type="ECO:0000313" key="2">
    <source>
        <dbReference type="Proteomes" id="UP001243286"/>
    </source>
</evidence>
<proteinExistence type="predicted"/>
<dbReference type="NCBIfam" id="NF041499">
    <property type="entry name" value="MobP3"/>
    <property type="match status" value="1"/>
</dbReference>
<dbReference type="RefSeq" id="WP_282356981.1">
    <property type="nucleotide sequence ID" value="NZ_JASBQV010000025.1"/>
</dbReference>
<sequence length="803" mass="92540">MNSPLIVKMRFKTPTTSNQKLNRNYATYIATRPGTVMNNSKSVLDEFSPDTAAGHAKYASERPGSHGLFGKNQDKLISLTSIQSELSNHKGIVWQYIVSLRSDDAENLGFEKKGDWERFMRATTDQVFKEMGINSSNGKWVAAFHEEAGHPHVHLMMWEKDPKKEEGKLDRKEMRNVRNIFLKHIAKEERQQLNLLKTLSRDNIGETTKILLDKSILSLVGKDEKLPNEVKLDTKQLKYVYKEFKQLAEIIPTKGRLAYGYMPEEVKEELNNFSKWMLQQPQFKTELTHYIESVQKLASYHLKDPQKIEDSTNNALKDLEKRLSNQVLKSVDLYRKSERVEVKQRNVLEFEKALLGSNVPIKSLEKQISEITKSILLDKGLSKDEMIKVFAELKDAGGIEVSIKDFLNANKVDVNSVESKLNDLAALSPYLKNKFNLETPTVSDKNFSLSKMEWEILKRSLDLKSDPPYEVSKKSELLVDKKELTSALSNMILVEKNMRNIVFKQLIIMKEANIDPVEQASVIKKCLGKNKIHYDESHTNWINQQINKIASQQFLAGQNVWSKLENENNLNMKYPFSSTYQFIPNRESAIKVLQEVEMKIDGKIIDSISSSQVHSLSKLNSLAKNVIEHPELKQLLERKGQYDQTKTNLNALNAKWELKNKERVTLNRLTTVLISSGMKDEEVKATLNKWNMNSNSQIPEKNIEDVIKTVSNKNAELQRYGGNVSLTKQEYKYLLSELKMNGVKDVYNYPKESVQISVITDLWKGAFKSLQHEITQSEYEAQRRLRQRLMKEKNNERKNSRGR</sequence>
<protein>
    <submittedName>
        <fullName evidence="1">MobP3 family relaxase</fullName>
    </submittedName>
</protein>